<feature type="compositionally biased region" description="Low complexity" evidence="1">
    <location>
        <begin position="192"/>
        <end position="203"/>
    </location>
</feature>
<sequence length="451" mass="47003">MGGIGGADQECAVHISPLGDVEETVTKMDSNSNGYDVASNPGAPVEEGVFSDSIPDGQEHVRRQEEPSATPAAVFPAGTLSGFLREGFHTVTIKPQLPSTSSAAHDLAASELRTIHLVGTTQGPKPHDQRAGGGSEVSSGTKVTIGVSVMVGVLAIVALIAWHMRVRMRFCNKKRISRPIKPSSLPATPLISPSSSYAGPPSGLLTPPPRLQERRFLLPRALSLRRNNHHGGRSGEHSQQWAGVPLSPLSIPRARGCAEDGERLGITATTTISQTTSPTRPPRDDAPPGTSVSSIFSSASTLRATSNASTDSAQNRYSGATAIELPRPPPRVYEAPPVVGGLASPGPPPNRALPSLPLDGRTSPLKSPLSSPTRTSRGGSPSVASRSGSPAGATGATGATGGNGDSQRPWEDSSRAGTRRSAETALQSPRRVRHVRSPLLNEISLDKGMKK</sequence>
<keyword evidence="2" id="KW-0472">Membrane</keyword>
<feature type="region of interest" description="Disordered" evidence="1">
    <location>
        <begin position="184"/>
        <end position="208"/>
    </location>
</feature>
<feature type="transmembrane region" description="Helical" evidence="2">
    <location>
        <begin position="145"/>
        <end position="164"/>
    </location>
</feature>
<feature type="compositionally biased region" description="Polar residues" evidence="1">
    <location>
        <begin position="301"/>
        <end position="318"/>
    </location>
</feature>
<evidence type="ECO:0000256" key="1">
    <source>
        <dbReference type="SAM" id="MobiDB-lite"/>
    </source>
</evidence>
<keyword evidence="4" id="KW-1185">Reference proteome</keyword>
<dbReference type="AlphaFoldDB" id="A0A9P8QKL9"/>
<feature type="compositionally biased region" description="Low complexity" evidence="1">
    <location>
        <begin position="361"/>
        <end position="377"/>
    </location>
</feature>
<dbReference type="Proteomes" id="UP000827724">
    <property type="component" value="Unassembled WGS sequence"/>
</dbReference>
<evidence type="ECO:0000256" key="2">
    <source>
        <dbReference type="SAM" id="Phobius"/>
    </source>
</evidence>
<protein>
    <submittedName>
        <fullName evidence="3">Uncharacterized protein</fullName>
    </submittedName>
</protein>
<feature type="region of interest" description="Disordered" evidence="1">
    <location>
        <begin position="259"/>
        <end position="451"/>
    </location>
</feature>
<name>A0A9P8QKL9_9HYPO</name>
<organism evidence="3 4">
    <name type="scientific">Trichoderma cornu-damae</name>
    <dbReference type="NCBI Taxonomy" id="654480"/>
    <lineage>
        <taxon>Eukaryota</taxon>
        <taxon>Fungi</taxon>
        <taxon>Dikarya</taxon>
        <taxon>Ascomycota</taxon>
        <taxon>Pezizomycotina</taxon>
        <taxon>Sordariomycetes</taxon>
        <taxon>Hypocreomycetidae</taxon>
        <taxon>Hypocreales</taxon>
        <taxon>Hypocreaceae</taxon>
        <taxon>Trichoderma</taxon>
    </lineage>
</organism>
<feature type="compositionally biased region" description="Low complexity" evidence="1">
    <location>
        <begin position="384"/>
        <end position="397"/>
    </location>
</feature>
<feature type="compositionally biased region" description="Low complexity" evidence="1">
    <location>
        <begin position="287"/>
        <end position="300"/>
    </location>
</feature>
<keyword evidence="2" id="KW-1133">Transmembrane helix</keyword>
<accession>A0A9P8QKL9</accession>
<proteinExistence type="predicted"/>
<reference evidence="3" key="1">
    <citation type="submission" date="2021-08" db="EMBL/GenBank/DDBJ databases">
        <title>Chromosome-Level Trichoderma cornu-damae using Hi-C Data.</title>
        <authorList>
            <person name="Kim C.S."/>
        </authorList>
    </citation>
    <scope>NUCLEOTIDE SEQUENCE</scope>
    <source>
        <strain evidence="3">KA19-0412C</strain>
    </source>
</reference>
<feature type="compositionally biased region" description="Low complexity" evidence="1">
    <location>
        <begin position="265"/>
        <end position="278"/>
    </location>
</feature>
<keyword evidence="2" id="KW-0812">Transmembrane</keyword>
<dbReference type="OrthoDB" id="4899740at2759"/>
<dbReference type="EMBL" id="JAIWOZ010000003">
    <property type="protein sequence ID" value="KAH6608066.1"/>
    <property type="molecule type" value="Genomic_DNA"/>
</dbReference>
<evidence type="ECO:0000313" key="4">
    <source>
        <dbReference type="Proteomes" id="UP000827724"/>
    </source>
</evidence>
<gene>
    <name evidence="3" type="ORF">Trco_004379</name>
</gene>
<evidence type="ECO:0000313" key="3">
    <source>
        <dbReference type="EMBL" id="KAH6608066.1"/>
    </source>
</evidence>
<comment type="caution">
    <text evidence="3">The sequence shown here is derived from an EMBL/GenBank/DDBJ whole genome shotgun (WGS) entry which is preliminary data.</text>
</comment>